<dbReference type="SUPFAM" id="SSF47413">
    <property type="entry name" value="lambda repressor-like DNA-binding domains"/>
    <property type="match status" value="1"/>
</dbReference>
<dbReference type="RefSeq" id="WP_076763288.1">
    <property type="nucleotide sequence ID" value="NZ_MSFI01000001.1"/>
</dbReference>
<keyword evidence="3" id="KW-1185">Reference proteome</keyword>
<dbReference type="Proteomes" id="UP000188613">
    <property type="component" value="Unassembled WGS sequence"/>
</dbReference>
<feature type="region of interest" description="Disordered" evidence="1">
    <location>
        <begin position="1"/>
        <end position="29"/>
    </location>
</feature>
<comment type="caution">
    <text evidence="2">The sequence shown here is derived from an EMBL/GenBank/DDBJ whole genome shotgun (WGS) entry which is preliminary data.</text>
</comment>
<sequence>MTIGKKIAEARKRTGHSQRSLSEEEEMTISKESIAKYEGGTRNLPKDMYPRVAQALDDPQFYFEAWEETTGLVSIPYLDGSYIDHRAASLVHLVKMETEKAMKSIEKICWFKSADQHSELEKEEIQQLMKELLDMAASILNLVAALCKEHQFSMKMIFRQWRVSMKVNQYNK</sequence>
<evidence type="ECO:0000313" key="2">
    <source>
        <dbReference type="EMBL" id="OMP68725.1"/>
    </source>
</evidence>
<dbReference type="AlphaFoldDB" id="A0A1V2ACK4"/>
<dbReference type="EMBL" id="MSFI01000001">
    <property type="protein sequence ID" value="OMP68725.1"/>
    <property type="molecule type" value="Genomic_DNA"/>
</dbReference>
<dbReference type="Gene3D" id="1.10.260.40">
    <property type="entry name" value="lambda repressor-like DNA-binding domains"/>
    <property type="match status" value="1"/>
</dbReference>
<name>A0A1V2ACK4_9BACI</name>
<evidence type="ECO:0000256" key="1">
    <source>
        <dbReference type="SAM" id="MobiDB-lite"/>
    </source>
</evidence>
<proteinExistence type="predicted"/>
<accession>A0A1V2ACK4</accession>
<dbReference type="CDD" id="cd00093">
    <property type="entry name" value="HTH_XRE"/>
    <property type="match status" value="1"/>
</dbReference>
<dbReference type="InterPro" id="IPR010982">
    <property type="entry name" value="Lambda_DNA-bd_dom_sf"/>
</dbReference>
<organism evidence="2 3">
    <name type="scientific">Domibacillus epiphyticus</name>
    <dbReference type="NCBI Taxonomy" id="1714355"/>
    <lineage>
        <taxon>Bacteria</taxon>
        <taxon>Bacillati</taxon>
        <taxon>Bacillota</taxon>
        <taxon>Bacilli</taxon>
        <taxon>Bacillales</taxon>
        <taxon>Bacillaceae</taxon>
        <taxon>Domibacillus</taxon>
    </lineage>
</organism>
<dbReference type="InterPro" id="IPR001387">
    <property type="entry name" value="Cro/C1-type_HTH"/>
</dbReference>
<dbReference type="GO" id="GO:0003677">
    <property type="term" value="F:DNA binding"/>
    <property type="evidence" value="ECO:0007669"/>
    <property type="project" value="InterPro"/>
</dbReference>
<reference evidence="2 3" key="1">
    <citation type="submission" date="2016-12" db="EMBL/GenBank/DDBJ databases">
        <title>Domibacillus sp. SAB 38T whole genome sequencing.</title>
        <authorList>
            <person name="Verma A."/>
            <person name="Ojha A.K."/>
            <person name="Krishnamurthi S."/>
        </authorList>
    </citation>
    <scope>NUCLEOTIDE SEQUENCE [LARGE SCALE GENOMIC DNA]</scope>
    <source>
        <strain evidence="2 3">SAB 38</strain>
    </source>
</reference>
<gene>
    <name evidence="2" type="ORF">BTO28_01360</name>
</gene>
<protein>
    <submittedName>
        <fullName evidence="2">Transcriptional regulator</fullName>
    </submittedName>
</protein>
<evidence type="ECO:0000313" key="3">
    <source>
        <dbReference type="Proteomes" id="UP000188613"/>
    </source>
</evidence>
<dbReference type="OrthoDB" id="2857438at2"/>
<feature type="compositionally biased region" description="Basic and acidic residues" evidence="1">
    <location>
        <begin position="1"/>
        <end position="12"/>
    </location>
</feature>
<dbReference type="STRING" id="1714355.BTO28_01360"/>